<dbReference type="InterPro" id="IPR016181">
    <property type="entry name" value="Acyl_CoA_acyltransferase"/>
</dbReference>
<dbReference type="EMBL" id="JPWI01000027">
    <property type="protein sequence ID" value="RCK40947.1"/>
    <property type="molecule type" value="Genomic_DNA"/>
</dbReference>
<dbReference type="Gene3D" id="3.40.630.30">
    <property type="match status" value="1"/>
</dbReference>
<evidence type="ECO:0008006" key="3">
    <source>
        <dbReference type="Google" id="ProtNLM"/>
    </source>
</evidence>
<organism evidence="1 2">
    <name type="scientific">Thalassospira profundimaris</name>
    <dbReference type="NCBI Taxonomy" id="502049"/>
    <lineage>
        <taxon>Bacteria</taxon>
        <taxon>Pseudomonadati</taxon>
        <taxon>Pseudomonadota</taxon>
        <taxon>Alphaproteobacteria</taxon>
        <taxon>Rhodospirillales</taxon>
        <taxon>Thalassospiraceae</taxon>
        <taxon>Thalassospira</taxon>
    </lineage>
</organism>
<sequence length="269" mass="29420">MDHHQEFFGTESSIALMKRSAALWTLIQDNPRFAYYGRTVALSDPQGDTADVLASVATLLGASVAYYFPKFKADKLFAELEARGFSCDRHEHYWGGEAAYEASRQILEKHTLPDDLSIIALDETSPTELVADVAALCQSCDVMPVPGSIMRGQARRGINLVAIDATGVPVASASSFVMHHASGLRPNDVFWGMLATREDRRGEKIGLILGAKAIIHMWEKETARGFMTGVRLDNPSSQALCNKLGVTDSDWIYASCIHNEVLGRASVTK</sequence>
<dbReference type="AlphaFoldDB" id="A0A367WHQ6"/>
<name>A0A367WHQ6_9PROT</name>
<accession>A0A367WHQ6</accession>
<dbReference type="SUPFAM" id="SSF55729">
    <property type="entry name" value="Acyl-CoA N-acyltransferases (Nat)"/>
    <property type="match status" value="1"/>
</dbReference>
<comment type="caution">
    <text evidence="1">The sequence shown here is derived from an EMBL/GenBank/DDBJ whole genome shotgun (WGS) entry which is preliminary data.</text>
</comment>
<evidence type="ECO:0000313" key="1">
    <source>
        <dbReference type="EMBL" id="RCK40947.1"/>
    </source>
</evidence>
<dbReference type="Proteomes" id="UP000252255">
    <property type="component" value="Unassembled WGS sequence"/>
</dbReference>
<evidence type="ECO:0000313" key="2">
    <source>
        <dbReference type="Proteomes" id="UP000252255"/>
    </source>
</evidence>
<proteinExistence type="predicted"/>
<gene>
    <name evidence="1" type="ORF">TH30_22450</name>
</gene>
<reference evidence="1 2" key="1">
    <citation type="submission" date="2014-07" db="EMBL/GenBank/DDBJ databases">
        <title>Draft genome sequence of Thalassospira profundimaris PR54-5.</title>
        <authorList>
            <person name="Lai Q."/>
            <person name="Shao Z."/>
        </authorList>
    </citation>
    <scope>NUCLEOTIDE SEQUENCE [LARGE SCALE GENOMIC DNA]</scope>
    <source>
        <strain evidence="1 2">PR54-5</strain>
    </source>
</reference>
<protein>
    <recommendedName>
        <fullName evidence="3">N-acetyltransferase domain-containing protein</fullName>
    </recommendedName>
</protein>